<organism evidence="1 2">
    <name type="scientific">candidate division WS6 bacterium 34_10</name>
    <dbReference type="NCBI Taxonomy" id="1641389"/>
    <lineage>
        <taxon>Bacteria</taxon>
        <taxon>Candidatus Dojkabacteria</taxon>
    </lineage>
</organism>
<dbReference type="Proteomes" id="UP000053904">
    <property type="component" value="Unassembled WGS sequence"/>
</dbReference>
<evidence type="ECO:0000313" key="1">
    <source>
        <dbReference type="EMBL" id="KUK77534.1"/>
    </source>
</evidence>
<accession>A0A101HIZ1</accession>
<evidence type="ECO:0000313" key="2">
    <source>
        <dbReference type="Proteomes" id="UP000053904"/>
    </source>
</evidence>
<reference evidence="2" key="1">
    <citation type="journal article" date="2015" name="MBio">
        <title>Genome-Resolved Metagenomic Analysis Reveals Roles for Candidate Phyla and Other Microbial Community Members in Biogeochemical Transformations in Oil Reservoirs.</title>
        <authorList>
            <person name="Hu P."/>
            <person name="Tom L."/>
            <person name="Singh A."/>
            <person name="Thomas B.C."/>
            <person name="Baker B.J."/>
            <person name="Piceno Y.M."/>
            <person name="Andersen G.L."/>
            <person name="Banfield J.F."/>
        </authorList>
    </citation>
    <scope>NUCLEOTIDE SEQUENCE [LARGE SCALE GENOMIC DNA]</scope>
</reference>
<gene>
    <name evidence="1" type="ORF">XD93_0267</name>
</gene>
<proteinExistence type="predicted"/>
<protein>
    <submittedName>
        <fullName evidence="1">Uncharacterized protein</fullName>
    </submittedName>
</protein>
<sequence>MIEHIEDEDIELEPFDDRFEWFFNNEIPRISCNTLEERDAVLNKLNARIGAISYIDKSNDKLVLCRTTDQENVLVEDIVNPNDWLDVSWLIYRTDLEDDN</sequence>
<dbReference type="EMBL" id="LGGO01000024">
    <property type="protein sequence ID" value="KUK77534.1"/>
    <property type="molecule type" value="Genomic_DNA"/>
</dbReference>
<comment type="caution">
    <text evidence="1">The sequence shown here is derived from an EMBL/GenBank/DDBJ whole genome shotgun (WGS) entry which is preliminary data.</text>
</comment>
<dbReference type="AlphaFoldDB" id="A0A101HIZ1"/>
<name>A0A101HIZ1_9BACT</name>